<dbReference type="SUPFAM" id="SSF55874">
    <property type="entry name" value="ATPase domain of HSP90 chaperone/DNA topoisomerase II/histidine kinase"/>
    <property type="match status" value="1"/>
</dbReference>
<dbReference type="Gene3D" id="1.20.120.160">
    <property type="entry name" value="HPT domain"/>
    <property type="match status" value="1"/>
</dbReference>
<dbReference type="Pfam" id="PF01627">
    <property type="entry name" value="Hpt"/>
    <property type="match status" value="1"/>
</dbReference>
<dbReference type="InterPro" id="IPR036641">
    <property type="entry name" value="HPT_dom_sf"/>
</dbReference>
<comment type="function">
    <text evidence="11">Involved in the transmission of sensory signals from the chemoreceptors to the flagellar motors. CheA is autophosphorylated; it can transfer its phosphate group to either CheB or CheY.</text>
</comment>
<feature type="modified residue" description="Phosphohistidine" evidence="12">
    <location>
        <position position="46"/>
    </location>
</feature>
<evidence type="ECO:0000313" key="17">
    <source>
        <dbReference type="Proteomes" id="UP000500961"/>
    </source>
</evidence>
<dbReference type="InterPro" id="IPR037006">
    <property type="entry name" value="CheA-like_homodim_sf"/>
</dbReference>
<dbReference type="KEGG" id="ttz:FHG85_06650"/>
<evidence type="ECO:0000256" key="6">
    <source>
        <dbReference type="ARBA" id="ARBA00022679"/>
    </source>
</evidence>
<evidence type="ECO:0000259" key="15">
    <source>
        <dbReference type="PROSITE" id="PS50894"/>
    </source>
</evidence>
<dbReference type="InterPro" id="IPR051315">
    <property type="entry name" value="Bact_Chemotaxis_CheA"/>
</dbReference>
<keyword evidence="5 12" id="KW-0597">Phosphoprotein</keyword>
<dbReference type="Gene3D" id="1.10.287.560">
    <property type="entry name" value="Histidine kinase CheA-like, homodimeric domain"/>
    <property type="match status" value="1"/>
</dbReference>
<evidence type="ECO:0000256" key="8">
    <source>
        <dbReference type="ARBA" id="ARBA00022777"/>
    </source>
</evidence>
<dbReference type="PROSITE" id="PS50109">
    <property type="entry name" value="HIS_KIN"/>
    <property type="match status" value="1"/>
</dbReference>
<dbReference type="InterPro" id="IPR036061">
    <property type="entry name" value="CheW-like_dom_sf"/>
</dbReference>
<dbReference type="PRINTS" id="PR00344">
    <property type="entry name" value="BCTRLSENSOR"/>
</dbReference>
<dbReference type="InterPro" id="IPR036890">
    <property type="entry name" value="HATPase_C_sf"/>
</dbReference>
<evidence type="ECO:0000256" key="12">
    <source>
        <dbReference type="PROSITE-ProRule" id="PRU00110"/>
    </source>
</evidence>
<dbReference type="EMBL" id="CP041345">
    <property type="protein sequence ID" value="QKG79955.1"/>
    <property type="molecule type" value="Genomic_DNA"/>
</dbReference>
<keyword evidence="8" id="KW-0418">Kinase</keyword>
<dbReference type="PANTHER" id="PTHR43395">
    <property type="entry name" value="SENSOR HISTIDINE KINASE CHEA"/>
    <property type="match status" value="1"/>
</dbReference>
<dbReference type="SMART" id="SM00387">
    <property type="entry name" value="HATPase_c"/>
    <property type="match status" value="1"/>
</dbReference>
<dbReference type="InterPro" id="IPR004358">
    <property type="entry name" value="Sig_transdc_His_kin-like_C"/>
</dbReference>
<feature type="domain" description="Histidine kinase" evidence="13">
    <location>
        <begin position="257"/>
        <end position="502"/>
    </location>
</feature>
<dbReference type="SUPFAM" id="SSF47226">
    <property type="entry name" value="Histidine-containing phosphotransfer domain, HPT domain"/>
    <property type="match status" value="1"/>
</dbReference>
<dbReference type="PROSITE" id="PS50894">
    <property type="entry name" value="HPT"/>
    <property type="match status" value="1"/>
</dbReference>
<evidence type="ECO:0000259" key="13">
    <source>
        <dbReference type="PROSITE" id="PS50109"/>
    </source>
</evidence>
<dbReference type="Proteomes" id="UP000500961">
    <property type="component" value="Chromosome"/>
</dbReference>
<dbReference type="EC" id="2.7.13.3" evidence="2"/>
<evidence type="ECO:0000256" key="10">
    <source>
        <dbReference type="ARBA" id="ARBA00023012"/>
    </source>
</evidence>
<keyword evidence="17" id="KW-1185">Reference proteome</keyword>
<dbReference type="InterPro" id="IPR008207">
    <property type="entry name" value="Sig_transdc_His_kin_Hpt_dom"/>
</dbReference>
<evidence type="ECO:0000256" key="7">
    <source>
        <dbReference type="ARBA" id="ARBA00022741"/>
    </source>
</evidence>
<evidence type="ECO:0000256" key="9">
    <source>
        <dbReference type="ARBA" id="ARBA00022840"/>
    </source>
</evidence>
<evidence type="ECO:0000256" key="5">
    <source>
        <dbReference type="ARBA" id="ARBA00022553"/>
    </source>
</evidence>
<dbReference type="InterPro" id="IPR003594">
    <property type="entry name" value="HATPase_dom"/>
</dbReference>
<dbReference type="PROSITE" id="PS50851">
    <property type="entry name" value="CHEW"/>
    <property type="match status" value="1"/>
</dbReference>
<keyword evidence="10" id="KW-0902">Two-component regulatory system</keyword>
<keyword evidence="9" id="KW-0067">ATP-binding</keyword>
<name>A0A7D3XKY6_9BACT</name>
<dbReference type="Gene3D" id="3.30.565.10">
    <property type="entry name" value="Histidine kinase-like ATPase, C-terminal domain"/>
    <property type="match status" value="1"/>
</dbReference>
<dbReference type="FunFam" id="3.30.565.10:FF:000016">
    <property type="entry name" value="Chemotaxis protein CheA, putative"/>
    <property type="match status" value="1"/>
</dbReference>
<gene>
    <name evidence="16" type="ORF">FHG85_06650</name>
</gene>
<organism evidence="16 17">
    <name type="scientific">Tenuifilum thalassicum</name>
    <dbReference type="NCBI Taxonomy" id="2590900"/>
    <lineage>
        <taxon>Bacteria</taxon>
        <taxon>Pseudomonadati</taxon>
        <taxon>Bacteroidota</taxon>
        <taxon>Bacteroidia</taxon>
        <taxon>Bacteroidales</taxon>
        <taxon>Tenuifilaceae</taxon>
        <taxon>Tenuifilum</taxon>
    </lineage>
</organism>
<dbReference type="PANTHER" id="PTHR43395:SF10">
    <property type="entry name" value="CHEMOTAXIS PROTEIN CHEA"/>
    <property type="match status" value="1"/>
</dbReference>
<evidence type="ECO:0000256" key="3">
    <source>
        <dbReference type="ARBA" id="ARBA00021495"/>
    </source>
</evidence>
<feature type="domain" description="HPt" evidence="15">
    <location>
        <begin position="1"/>
        <end position="103"/>
    </location>
</feature>
<dbReference type="RefSeq" id="WP_173074223.1">
    <property type="nucleotide sequence ID" value="NZ_CP041345.1"/>
</dbReference>
<evidence type="ECO:0000259" key="14">
    <source>
        <dbReference type="PROSITE" id="PS50851"/>
    </source>
</evidence>
<proteinExistence type="predicted"/>
<reference evidence="16 17" key="1">
    <citation type="submission" date="2019-07" db="EMBL/GenBank/DDBJ databases">
        <title>Thalassofilum flectens gen. nov., sp. nov., a novel moderate thermophilic anaerobe from a shallow sea hot spring in Kunashir Island (Russia), representing a new family in the order Bacteroidales, and proposal of Thalassofilacea fam. nov.</title>
        <authorList>
            <person name="Kochetkova T.V."/>
            <person name="Podosokorskaya O.A."/>
            <person name="Novikov A."/>
            <person name="Elcheninov A.G."/>
            <person name="Toshchakov S.V."/>
            <person name="Kublanov I.V."/>
        </authorList>
    </citation>
    <scope>NUCLEOTIDE SEQUENCE [LARGE SCALE GENOMIC DNA]</scope>
    <source>
        <strain evidence="16 17">38-H</strain>
    </source>
</reference>
<dbReference type="Gene3D" id="2.30.30.40">
    <property type="entry name" value="SH3 Domains"/>
    <property type="match status" value="1"/>
</dbReference>
<feature type="domain" description="CheW-like" evidence="14">
    <location>
        <begin position="504"/>
        <end position="634"/>
    </location>
</feature>
<dbReference type="Pfam" id="PF02895">
    <property type="entry name" value="H-kinase_dim"/>
    <property type="match status" value="1"/>
</dbReference>
<dbReference type="Pfam" id="PF01584">
    <property type="entry name" value="CheW"/>
    <property type="match status" value="1"/>
</dbReference>
<dbReference type="GO" id="GO:0000155">
    <property type="term" value="F:phosphorelay sensor kinase activity"/>
    <property type="evidence" value="ECO:0007669"/>
    <property type="project" value="InterPro"/>
</dbReference>
<keyword evidence="6" id="KW-0808">Transferase</keyword>
<evidence type="ECO:0000256" key="2">
    <source>
        <dbReference type="ARBA" id="ARBA00012438"/>
    </source>
</evidence>
<evidence type="ECO:0000256" key="4">
    <source>
        <dbReference type="ARBA" id="ARBA00022500"/>
    </source>
</evidence>
<dbReference type="InterPro" id="IPR005467">
    <property type="entry name" value="His_kinase_dom"/>
</dbReference>
<dbReference type="Pfam" id="PF02518">
    <property type="entry name" value="HATPase_c"/>
    <property type="match status" value="1"/>
</dbReference>
<keyword evidence="7" id="KW-0547">Nucleotide-binding</keyword>
<dbReference type="SUPFAM" id="SSF47384">
    <property type="entry name" value="Homodimeric domain of signal transducing histidine kinase"/>
    <property type="match status" value="1"/>
</dbReference>
<dbReference type="SMART" id="SM01231">
    <property type="entry name" value="H-kinase_dim"/>
    <property type="match status" value="1"/>
</dbReference>
<dbReference type="InterPro" id="IPR036097">
    <property type="entry name" value="HisK_dim/P_sf"/>
</dbReference>
<evidence type="ECO:0000256" key="11">
    <source>
        <dbReference type="ARBA" id="ARBA00035100"/>
    </source>
</evidence>
<dbReference type="GO" id="GO:0005737">
    <property type="term" value="C:cytoplasm"/>
    <property type="evidence" value="ECO:0007669"/>
    <property type="project" value="InterPro"/>
</dbReference>
<dbReference type="GO" id="GO:0005524">
    <property type="term" value="F:ATP binding"/>
    <property type="evidence" value="ECO:0007669"/>
    <property type="project" value="UniProtKB-KW"/>
</dbReference>
<accession>A0A7D3XKY6</accession>
<dbReference type="SMART" id="SM00260">
    <property type="entry name" value="CheW"/>
    <property type="match status" value="1"/>
</dbReference>
<dbReference type="InterPro" id="IPR002545">
    <property type="entry name" value="CheW-lke_dom"/>
</dbReference>
<dbReference type="InterPro" id="IPR004105">
    <property type="entry name" value="CheA-like_dim"/>
</dbReference>
<comment type="catalytic activity">
    <reaction evidence="1">
        <text>ATP + protein L-histidine = ADP + protein N-phospho-L-histidine.</text>
        <dbReference type="EC" id="2.7.13.3"/>
    </reaction>
</comment>
<sequence>MVDDLREFEADFYAECDELIGNIKRELANGETLSKASINNLLRFYHTLKGISAMMSFHLVENVSHSAESYLKFLYENQLNVSKKGYNLLFEAVKIIEENLEAKGNVSEDLNKRLEDIISNLKNELEHISPKKVDTKDSPEVSTSTSNSEFKTYTVSFVSTPEAREKNITVNSVREILFKLGQIISASPTITPDKQVKFVFELNTHETAEKLKEILPEGVDVDTPTSVKTTVLEEKEEGKQQSKAAKLGAGVIRVELDKIEELISQLGDLVISRSQLDEITKEFEKQYDSTLTVKLVEVNQKMERQLRIFRENIMRIRMIPISSVFDRMQFVAQDAAQTLGKTIKLVKEDNNAEIDKMLVERITDPLLHLVRNAVGHGIESPAERKKAGKSETGTITLRAFNANDKIYIHITDDGAGIDTDKLIEKAKVKGIISKTEQETKQTLLKIMFTPGFSSREKADKIGGRGVGMDIVKKTLDELGGTIDFESQKGLGTTFILTLPLTLSIMDAILVKSNEQVYAIPQSKAVEVIMIDPTDIKKHGKTLLIPYHDTAIRLFTLAALLKGDKNHAIPKKGVAIVIQNQNDLVAIGVDKIIGVKEIVVRALTDDLVKLPGIKGAAELGNGIPILIISIDELLN</sequence>
<evidence type="ECO:0000313" key="16">
    <source>
        <dbReference type="EMBL" id="QKG79955.1"/>
    </source>
</evidence>
<keyword evidence="4" id="KW-0145">Chemotaxis</keyword>
<dbReference type="SUPFAM" id="SSF50341">
    <property type="entry name" value="CheW-like"/>
    <property type="match status" value="1"/>
</dbReference>
<protein>
    <recommendedName>
        <fullName evidence="3">Chemotaxis protein CheA</fullName>
        <ecNumber evidence="2">2.7.13.3</ecNumber>
    </recommendedName>
</protein>
<evidence type="ECO:0000256" key="1">
    <source>
        <dbReference type="ARBA" id="ARBA00000085"/>
    </source>
</evidence>
<dbReference type="AlphaFoldDB" id="A0A7D3XKY6"/>
<dbReference type="GO" id="GO:0006935">
    <property type="term" value="P:chemotaxis"/>
    <property type="evidence" value="ECO:0007669"/>
    <property type="project" value="UniProtKB-KW"/>
</dbReference>